<keyword evidence="1" id="KW-0812">Transmembrane</keyword>
<evidence type="ECO:0000256" key="1">
    <source>
        <dbReference type="SAM" id="Phobius"/>
    </source>
</evidence>
<feature type="transmembrane region" description="Helical" evidence="1">
    <location>
        <begin position="240"/>
        <end position="262"/>
    </location>
</feature>
<keyword evidence="1" id="KW-1133">Transmembrane helix</keyword>
<evidence type="ECO:0000313" key="3">
    <source>
        <dbReference type="Proteomes" id="UP000076842"/>
    </source>
</evidence>
<dbReference type="InParanoid" id="A0A165FG75"/>
<dbReference type="Proteomes" id="UP000076842">
    <property type="component" value="Unassembled WGS sequence"/>
</dbReference>
<feature type="transmembrane region" description="Helical" evidence="1">
    <location>
        <begin position="99"/>
        <end position="118"/>
    </location>
</feature>
<protein>
    <submittedName>
        <fullName evidence="2">Uncharacterized protein</fullName>
    </submittedName>
</protein>
<reference evidence="2 3" key="1">
    <citation type="journal article" date="2016" name="Mol. Biol. Evol.">
        <title>Comparative Genomics of Early-Diverging Mushroom-Forming Fungi Provides Insights into the Origins of Lignocellulose Decay Capabilities.</title>
        <authorList>
            <person name="Nagy L.G."/>
            <person name="Riley R."/>
            <person name="Tritt A."/>
            <person name="Adam C."/>
            <person name="Daum C."/>
            <person name="Floudas D."/>
            <person name="Sun H."/>
            <person name="Yadav J.S."/>
            <person name="Pangilinan J."/>
            <person name="Larsson K.H."/>
            <person name="Matsuura K."/>
            <person name="Barry K."/>
            <person name="Labutti K."/>
            <person name="Kuo R."/>
            <person name="Ohm R.A."/>
            <person name="Bhattacharya S.S."/>
            <person name="Shirouzu T."/>
            <person name="Yoshinaga Y."/>
            <person name="Martin F.M."/>
            <person name="Grigoriev I.V."/>
            <person name="Hibbett D.S."/>
        </authorList>
    </citation>
    <scope>NUCLEOTIDE SEQUENCE [LARGE SCALE GENOMIC DNA]</scope>
    <source>
        <strain evidence="2 3">HHB12733</strain>
    </source>
</reference>
<sequence>MSSSDSVAGTGLMSFYGGLAAWAIYGVFFVLFCFSIHVVCFRKQRQRINRLLLTASIAIFVLTTINIVVSSNSLLIGLFYTSDALARDEYFGGGKGWTYVLQDTSTSINMLVADFVLLYRVWIVYGRRNYVIAFNVLIWIASAACWIRMLQLQALVISNPAWTATFLELNNWSIATLALTLAQNVIATGLIAGRLWLIDRRAAAYKTGSFWPLIRILIESGGIWTALLLVDIVLEVMLSWSELVVLSLICPVIGVTFSLIIVRVGLGLTERVDTSAAGSRSRLGMSSTGPTSFNVRRSVVIDRSDEPSVVHLEDGAESFQMKGPGDADLAY</sequence>
<feature type="transmembrane region" description="Helical" evidence="1">
    <location>
        <begin position="130"/>
        <end position="149"/>
    </location>
</feature>
<accession>A0A165FG75</accession>
<gene>
    <name evidence="2" type="ORF">CALCODRAFT_517931</name>
</gene>
<proteinExistence type="predicted"/>
<dbReference type="STRING" id="1353952.A0A165FG75"/>
<feature type="transmembrane region" description="Helical" evidence="1">
    <location>
        <begin position="51"/>
        <end position="79"/>
    </location>
</feature>
<name>A0A165FG75_9BASI</name>
<keyword evidence="3" id="KW-1185">Reference proteome</keyword>
<dbReference type="AlphaFoldDB" id="A0A165FG75"/>
<dbReference type="OrthoDB" id="3357408at2759"/>
<feature type="transmembrane region" description="Helical" evidence="1">
    <location>
        <begin position="213"/>
        <end position="234"/>
    </location>
</feature>
<organism evidence="2 3">
    <name type="scientific">Calocera cornea HHB12733</name>
    <dbReference type="NCBI Taxonomy" id="1353952"/>
    <lineage>
        <taxon>Eukaryota</taxon>
        <taxon>Fungi</taxon>
        <taxon>Dikarya</taxon>
        <taxon>Basidiomycota</taxon>
        <taxon>Agaricomycotina</taxon>
        <taxon>Dacrymycetes</taxon>
        <taxon>Dacrymycetales</taxon>
        <taxon>Dacrymycetaceae</taxon>
        <taxon>Calocera</taxon>
    </lineage>
</organism>
<dbReference type="EMBL" id="KV423973">
    <property type="protein sequence ID" value="KZT56700.1"/>
    <property type="molecule type" value="Genomic_DNA"/>
</dbReference>
<keyword evidence="1" id="KW-0472">Membrane</keyword>
<evidence type="ECO:0000313" key="2">
    <source>
        <dbReference type="EMBL" id="KZT56700.1"/>
    </source>
</evidence>
<feature type="transmembrane region" description="Helical" evidence="1">
    <location>
        <begin position="20"/>
        <end position="39"/>
    </location>
</feature>
<feature type="transmembrane region" description="Helical" evidence="1">
    <location>
        <begin position="169"/>
        <end position="192"/>
    </location>
</feature>